<evidence type="ECO:0000313" key="3">
    <source>
        <dbReference type="EMBL" id="OLQ04382.1"/>
    </source>
</evidence>
<evidence type="ECO:0000256" key="1">
    <source>
        <dbReference type="SAM" id="MobiDB-lite"/>
    </source>
</evidence>
<feature type="compositionally biased region" description="Basic residues" evidence="1">
    <location>
        <begin position="528"/>
        <end position="547"/>
    </location>
</feature>
<dbReference type="Proteomes" id="UP000186817">
    <property type="component" value="Unassembled WGS sequence"/>
</dbReference>
<protein>
    <recommendedName>
        <fullName evidence="2">CHAT domain-containing protein</fullName>
    </recommendedName>
</protein>
<dbReference type="InterPro" id="IPR024983">
    <property type="entry name" value="CHAT_dom"/>
</dbReference>
<sequence length="547" mass="58453">MESSPRDAEPGSEGESPSQDSAADDRELASECSVESQPESMPASDLFSLFDEGVEKHGGFYRDLFRMELIFNEACTCNDCKSAVAEAIDQSLTLLQTTRTLLLCFADLPADELGCEGLRLISYETLLSDADTPQGRVHMLETHINHGLLELSRLLGKRLLAKTVRKRLQSLAETLEQNILQPLDDVITAASAVVFVAFGSCAEVPFGAILWHGRPLMLQLPTSYATSVADLARMATLVPDLEHCDLIVASATHSPAVGGSLPCVPLAGVEAAMLQNKLSRNSEQRTADADGQHGNKKLTCLAHATCDELMSCLGNCDIADTLKDHIRYGFQPELALFHYSGHVAEGAFEDSSDAWPQEALAKQLCLTDGEYDLGGVLDTAKNYTSLIYISACCGDELACHQSRHSKTGCPGHGGNGAAVVCCTWPLSDIAGLVLCQDFYTALINLVKDTGGSKHQASNENGVAEGSTAECDGKYGLSHSHRLAGKRGGFGTAVVVLATSRFRGRASCPRSGGAARSQPVVADFTGRRGIGRRARPRRGAGKARRLQP</sequence>
<accession>A0A1Q9EAF0</accession>
<feature type="domain" description="CHAT" evidence="2">
    <location>
        <begin position="170"/>
        <end position="450"/>
    </location>
</feature>
<dbReference type="Pfam" id="PF12770">
    <property type="entry name" value="CHAT"/>
    <property type="match status" value="1"/>
</dbReference>
<dbReference type="EMBL" id="LSRX01000212">
    <property type="protein sequence ID" value="OLQ04382.1"/>
    <property type="molecule type" value="Genomic_DNA"/>
</dbReference>
<gene>
    <name evidence="3" type="ORF">AK812_SmicGene12548</name>
</gene>
<comment type="caution">
    <text evidence="3">The sequence shown here is derived from an EMBL/GenBank/DDBJ whole genome shotgun (WGS) entry which is preliminary data.</text>
</comment>
<dbReference type="AlphaFoldDB" id="A0A1Q9EAF0"/>
<evidence type="ECO:0000259" key="2">
    <source>
        <dbReference type="Pfam" id="PF12770"/>
    </source>
</evidence>
<feature type="region of interest" description="Disordered" evidence="1">
    <location>
        <begin position="1"/>
        <end position="40"/>
    </location>
</feature>
<proteinExistence type="predicted"/>
<reference evidence="3 4" key="1">
    <citation type="submission" date="2016-02" db="EMBL/GenBank/DDBJ databases">
        <title>Genome analysis of coral dinoflagellate symbionts highlights evolutionary adaptations to a symbiotic lifestyle.</title>
        <authorList>
            <person name="Aranda M."/>
            <person name="Li Y."/>
            <person name="Liew Y.J."/>
            <person name="Baumgarten S."/>
            <person name="Simakov O."/>
            <person name="Wilson M."/>
            <person name="Piel J."/>
            <person name="Ashoor H."/>
            <person name="Bougouffa S."/>
            <person name="Bajic V.B."/>
            <person name="Ryu T."/>
            <person name="Ravasi T."/>
            <person name="Bayer T."/>
            <person name="Micklem G."/>
            <person name="Kim H."/>
            <person name="Bhak J."/>
            <person name="Lajeunesse T.C."/>
            <person name="Voolstra C.R."/>
        </authorList>
    </citation>
    <scope>NUCLEOTIDE SEQUENCE [LARGE SCALE GENOMIC DNA]</scope>
    <source>
        <strain evidence="3 4">CCMP2467</strain>
    </source>
</reference>
<organism evidence="3 4">
    <name type="scientific">Symbiodinium microadriaticum</name>
    <name type="common">Dinoflagellate</name>
    <name type="synonym">Zooxanthella microadriatica</name>
    <dbReference type="NCBI Taxonomy" id="2951"/>
    <lineage>
        <taxon>Eukaryota</taxon>
        <taxon>Sar</taxon>
        <taxon>Alveolata</taxon>
        <taxon>Dinophyceae</taxon>
        <taxon>Suessiales</taxon>
        <taxon>Symbiodiniaceae</taxon>
        <taxon>Symbiodinium</taxon>
    </lineage>
</organism>
<dbReference type="OrthoDB" id="10562596at2759"/>
<keyword evidence="4" id="KW-1185">Reference proteome</keyword>
<feature type="region of interest" description="Disordered" evidence="1">
    <location>
        <begin position="507"/>
        <end position="547"/>
    </location>
</feature>
<evidence type="ECO:0000313" key="4">
    <source>
        <dbReference type="Proteomes" id="UP000186817"/>
    </source>
</evidence>
<name>A0A1Q9EAF0_SYMMI</name>